<feature type="region of interest" description="Disordered" evidence="1">
    <location>
        <begin position="1"/>
        <end position="83"/>
    </location>
</feature>
<comment type="caution">
    <text evidence="2">The sequence shown here is derived from an EMBL/GenBank/DDBJ whole genome shotgun (WGS) entry which is preliminary data.</text>
</comment>
<dbReference type="AlphaFoldDB" id="A0AB38V123"/>
<dbReference type="EMBL" id="UPHL01000166">
    <property type="protein sequence ID" value="VAZ86705.1"/>
    <property type="molecule type" value="Genomic_DNA"/>
</dbReference>
<evidence type="ECO:0000313" key="2">
    <source>
        <dbReference type="EMBL" id="VAZ86705.1"/>
    </source>
</evidence>
<feature type="compositionally biased region" description="Polar residues" evidence="1">
    <location>
        <begin position="72"/>
        <end position="83"/>
    </location>
</feature>
<accession>A0AB38V123</accession>
<dbReference type="Proteomes" id="UP000279331">
    <property type="component" value="Unassembled WGS sequence"/>
</dbReference>
<reference evidence="2 3" key="1">
    <citation type="submission" date="2018-09" db="EMBL/GenBank/DDBJ databases">
        <authorList>
            <person name="Tagini F."/>
        </authorList>
    </citation>
    <scope>NUCLEOTIDE SEQUENCE [LARGE SCALE GENOMIC DNA]</scope>
    <source>
        <strain evidence="2 3">MK42</strain>
    </source>
</reference>
<evidence type="ECO:0000313" key="3">
    <source>
        <dbReference type="Proteomes" id="UP000279331"/>
    </source>
</evidence>
<gene>
    <name evidence="2" type="ORF">LAUMK42_05558</name>
</gene>
<name>A0AB38V123_9MYCO</name>
<evidence type="ECO:0000256" key="1">
    <source>
        <dbReference type="SAM" id="MobiDB-lite"/>
    </source>
</evidence>
<organism evidence="2 3">
    <name type="scientific">Mycobacterium persicum</name>
    <dbReference type="NCBI Taxonomy" id="1487726"/>
    <lineage>
        <taxon>Bacteria</taxon>
        <taxon>Bacillati</taxon>
        <taxon>Actinomycetota</taxon>
        <taxon>Actinomycetes</taxon>
        <taxon>Mycobacteriales</taxon>
        <taxon>Mycobacteriaceae</taxon>
        <taxon>Mycobacterium</taxon>
    </lineage>
</organism>
<proteinExistence type="predicted"/>
<feature type="compositionally biased region" description="Low complexity" evidence="1">
    <location>
        <begin position="17"/>
        <end position="71"/>
    </location>
</feature>
<sequence length="151" mass="16664">MTSHDGFKLDTCNTNDSGYTDSTNGTNGTNSNSTSSDYTQNTTDTSITSTDSQPRVNQPTNETTIEQNNTNDVNNGETSRTDGLNYTYSDGSVIDDDSGLTNPFPPLRFDEYWDEDYDTWEPFQNMGGGVRGTRLVVQLLCDFRLVGRGPL</sequence>
<protein>
    <submittedName>
        <fullName evidence="2">Uncharacterized protein</fullName>
    </submittedName>
</protein>